<name>A0A8J6KNY3_ELECQ</name>
<protein>
    <submittedName>
        <fullName evidence="2">Uncharacterized protein</fullName>
    </submittedName>
</protein>
<evidence type="ECO:0000313" key="2">
    <source>
        <dbReference type="EMBL" id="KAG9493969.1"/>
    </source>
</evidence>
<gene>
    <name evidence="2" type="ORF">GDO78_001697</name>
</gene>
<feature type="compositionally biased region" description="Basic residues" evidence="1">
    <location>
        <begin position="1"/>
        <end position="10"/>
    </location>
</feature>
<evidence type="ECO:0000313" key="3">
    <source>
        <dbReference type="Proteomes" id="UP000770717"/>
    </source>
</evidence>
<keyword evidence="3" id="KW-1185">Reference proteome</keyword>
<dbReference type="EMBL" id="WNTK01000001">
    <property type="protein sequence ID" value="KAG9493969.1"/>
    <property type="molecule type" value="Genomic_DNA"/>
</dbReference>
<dbReference type="AlphaFoldDB" id="A0A8J6KNY3"/>
<feature type="region of interest" description="Disordered" evidence="1">
    <location>
        <begin position="1"/>
        <end position="24"/>
    </location>
</feature>
<proteinExistence type="predicted"/>
<sequence length="91" mass="9660">MGVFARHKNARPTNIAPGVFTSNPKHSSGTMFGPEYIGPLHGLLWEPMAAAAYLSSPLSLCNGRGRGGAKRRSALPPPIDGYGQRVDRGQS</sequence>
<feature type="region of interest" description="Disordered" evidence="1">
    <location>
        <begin position="64"/>
        <end position="91"/>
    </location>
</feature>
<accession>A0A8J6KNY3</accession>
<dbReference type="Proteomes" id="UP000770717">
    <property type="component" value="Unassembled WGS sequence"/>
</dbReference>
<comment type="caution">
    <text evidence="2">The sequence shown here is derived from an EMBL/GenBank/DDBJ whole genome shotgun (WGS) entry which is preliminary data.</text>
</comment>
<evidence type="ECO:0000256" key="1">
    <source>
        <dbReference type="SAM" id="MobiDB-lite"/>
    </source>
</evidence>
<organism evidence="2 3">
    <name type="scientific">Eleutherodactylus coqui</name>
    <name type="common">Puerto Rican coqui</name>
    <dbReference type="NCBI Taxonomy" id="57060"/>
    <lineage>
        <taxon>Eukaryota</taxon>
        <taxon>Metazoa</taxon>
        <taxon>Chordata</taxon>
        <taxon>Craniata</taxon>
        <taxon>Vertebrata</taxon>
        <taxon>Euteleostomi</taxon>
        <taxon>Amphibia</taxon>
        <taxon>Batrachia</taxon>
        <taxon>Anura</taxon>
        <taxon>Neobatrachia</taxon>
        <taxon>Hyloidea</taxon>
        <taxon>Eleutherodactylidae</taxon>
        <taxon>Eleutherodactylinae</taxon>
        <taxon>Eleutherodactylus</taxon>
        <taxon>Eleutherodactylus</taxon>
    </lineage>
</organism>
<reference evidence="2" key="1">
    <citation type="thesis" date="2020" institute="ProQuest LLC" country="789 East Eisenhower Parkway, Ann Arbor, MI, USA">
        <title>Comparative Genomics and Chromosome Evolution.</title>
        <authorList>
            <person name="Mudd A.B."/>
        </authorList>
    </citation>
    <scope>NUCLEOTIDE SEQUENCE</scope>
    <source>
        <strain evidence="2">HN-11 Male</strain>
        <tissue evidence="2">Kidney and liver</tissue>
    </source>
</reference>